<dbReference type="GO" id="GO:0005634">
    <property type="term" value="C:nucleus"/>
    <property type="evidence" value="ECO:0000318"/>
    <property type="project" value="GO_Central"/>
</dbReference>
<gene>
    <name evidence="7" type="ORF">ZOSMA_77G00850</name>
</gene>
<dbReference type="Gene3D" id="3.30.40.10">
    <property type="entry name" value="Zinc/RING finger domain, C3HC4 (zinc finger)"/>
    <property type="match status" value="1"/>
</dbReference>
<evidence type="ECO:0000256" key="3">
    <source>
        <dbReference type="ARBA" id="ARBA00022833"/>
    </source>
</evidence>
<dbReference type="OrthoDB" id="6105938at2759"/>
<reference evidence="8" key="1">
    <citation type="journal article" date="2016" name="Nature">
        <title>The genome of the seagrass Zostera marina reveals angiosperm adaptation to the sea.</title>
        <authorList>
            <person name="Olsen J.L."/>
            <person name="Rouze P."/>
            <person name="Verhelst B."/>
            <person name="Lin Y.-C."/>
            <person name="Bayer T."/>
            <person name="Collen J."/>
            <person name="Dattolo E."/>
            <person name="De Paoli E."/>
            <person name="Dittami S."/>
            <person name="Maumus F."/>
            <person name="Michel G."/>
            <person name="Kersting A."/>
            <person name="Lauritano C."/>
            <person name="Lohaus R."/>
            <person name="Toepel M."/>
            <person name="Tonon T."/>
            <person name="Vanneste K."/>
            <person name="Amirebrahimi M."/>
            <person name="Brakel J."/>
            <person name="Bostroem C."/>
            <person name="Chovatia M."/>
            <person name="Grimwood J."/>
            <person name="Jenkins J.W."/>
            <person name="Jueterbock A."/>
            <person name="Mraz A."/>
            <person name="Stam W.T."/>
            <person name="Tice H."/>
            <person name="Bornberg-Bauer E."/>
            <person name="Green P.J."/>
            <person name="Pearson G.A."/>
            <person name="Procaccini G."/>
            <person name="Duarte C.M."/>
            <person name="Schmutz J."/>
            <person name="Reusch T.B.H."/>
            <person name="Van de Peer Y."/>
        </authorList>
    </citation>
    <scope>NUCLEOTIDE SEQUENCE [LARGE SCALE GENOMIC DNA]</scope>
    <source>
        <strain evidence="8">cv. Finnish</strain>
    </source>
</reference>
<dbReference type="InterPro" id="IPR049627">
    <property type="entry name" value="SLX8"/>
</dbReference>
<feature type="domain" description="RING-type" evidence="6">
    <location>
        <begin position="231"/>
        <end position="269"/>
    </location>
</feature>
<dbReference type="InterPro" id="IPR017907">
    <property type="entry name" value="Znf_RING_CS"/>
</dbReference>
<evidence type="ECO:0000256" key="5">
    <source>
        <dbReference type="SAM" id="Coils"/>
    </source>
</evidence>
<evidence type="ECO:0000256" key="1">
    <source>
        <dbReference type="ARBA" id="ARBA00022723"/>
    </source>
</evidence>
<organism evidence="7 8">
    <name type="scientific">Zostera marina</name>
    <name type="common">Eelgrass</name>
    <dbReference type="NCBI Taxonomy" id="29655"/>
    <lineage>
        <taxon>Eukaryota</taxon>
        <taxon>Viridiplantae</taxon>
        <taxon>Streptophyta</taxon>
        <taxon>Embryophyta</taxon>
        <taxon>Tracheophyta</taxon>
        <taxon>Spermatophyta</taxon>
        <taxon>Magnoliopsida</taxon>
        <taxon>Liliopsida</taxon>
        <taxon>Zosteraceae</taxon>
        <taxon>Zostera</taxon>
    </lineage>
</organism>
<name>A0A0K9NP83_ZOSMR</name>
<dbReference type="STRING" id="29655.A0A0K9NP83"/>
<dbReference type="PROSITE" id="PS00518">
    <property type="entry name" value="ZF_RING_1"/>
    <property type="match status" value="1"/>
</dbReference>
<dbReference type="Proteomes" id="UP000036987">
    <property type="component" value="Unassembled WGS sequence"/>
</dbReference>
<keyword evidence="3" id="KW-0862">Zinc</keyword>
<dbReference type="GO" id="GO:0032183">
    <property type="term" value="F:SUMO binding"/>
    <property type="evidence" value="ECO:0000318"/>
    <property type="project" value="GO_Central"/>
</dbReference>
<dbReference type="GO" id="GO:0061630">
    <property type="term" value="F:ubiquitin protein ligase activity"/>
    <property type="evidence" value="ECO:0007669"/>
    <property type="project" value="InterPro"/>
</dbReference>
<keyword evidence="8" id="KW-1185">Reference proteome</keyword>
<dbReference type="InterPro" id="IPR001841">
    <property type="entry name" value="Znf_RING"/>
</dbReference>
<evidence type="ECO:0000256" key="4">
    <source>
        <dbReference type="PROSITE-ProRule" id="PRU00175"/>
    </source>
</evidence>
<dbReference type="EMBL" id="LFYR01001945">
    <property type="protein sequence ID" value="KMZ58423.1"/>
    <property type="molecule type" value="Genomic_DNA"/>
</dbReference>
<comment type="caution">
    <text evidence="7">The sequence shown here is derived from an EMBL/GenBank/DDBJ whole genome shotgun (WGS) entry which is preliminary data.</text>
</comment>
<dbReference type="GO" id="GO:0006511">
    <property type="term" value="P:ubiquitin-dependent protein catabolic process"/>
    <property type="evidence" value="ECO:0000318"/>
    <property type="project" value="GO_Central"/>
</dbReference>
<proteinExistence type="predicted"/>
<keyword evidence="5" id="KW-0175">Coiled coil</keyword>
<dbReference type="SMART" id="SM00184">
    <property type="entry name" value="RING"/>
    <property type="match status" value="1"/>
</dbReference>
<evidence type="ECO:0000313" key="7">
    <source>
        <dbReference type="EMBL" id="KMZ58423.1"/>
    </source>
</evidence>
<sequence>MDKEPQSNKVILSGGKRKVSEADLNLNQVGFYHQDPILSTLLSMRKHINSMTPEVEVQSINPLIDVRNIDSDVVIMSNLRGYNKAQPTHRNFISKKAGPSVNLPKRRLTITRLNHPSSPIRNLLHASENTGSMENIYTLTPEQNPFRSTFSETIVKDEVANLIPPGLSDVPWLCKGFASQFLMNSPIRDMLGLESIKRQCIENEEEKKREEEKKKKREEEEAKKKAPVFVCPVCQEQFVHATSTICGHIFCEDCIKKSIRIQKKCPTCRRKLTSRKNQIHRVYLPLAEES</sequence>
<keyword evidence="2 4" id="KW-0863">Zinc-finger</keyword>
<dbReference type="AlphaFoldDB" id="A0A0K9NP83"/>
<dbReference type="PANTHER" id="PTHR47094:SF1">
    <property type="entry name" value="RING-TYPE E3 UBIQUITIN TRANSFERASE"/>
    <property type="match status" value="1"/>
</dbReference>
<evidence type="ECO:0000256" key="2">
    <source>
        <dbReference type="ARBA" id="ARBA00022771"/>
    </source>
</evidence>
<dbReference type="InterPro" id="IPR013083">
    <property type="entry name" value="Znf_RING/FYVE/PHD"/>
</dbReference>
<dbReference type="GO" id="GO:0008270">
    <property type="term" value="F:zinc ion binding"/>
    <property type="evidence" value="ECO:0007669"/>
    <property type="project" value="UniProtKB-KW"/>
</dbReference>
<accession>A0A0K9NP83</accession>
<dbReference type="SUPFAM" id="SSF57850">
    <property type="entry name" value="RING/U-box"/>
    <property type="match status" value="1"/>
</dbReference>
<protein>
    <recommendedName>
        <fullName evidence="6">RING-type domain-containing protein</fullName>
    </recommendedName>
</protein>
<keyword evidence="1" id="KW-0479">Metal-binding</keyword>
<evidence type="ECO:0000259" key="6">
    <source>
        <dbReference type="PROSITE" id="PS50089"/>
    </source>
</evidence>
<dbReference type="PROSITE" id="PS50089">
    <property type="entry name" value="ZF_RING_2"/>
    <property type="match status" value="1"/>
</dbReference>
<evidence type="ECO:0000313" key="8">
    <source>
        <dbReference type="Proteomes" id="UP000036987"/>
    </source>
</evidence>
<dbReference type="Pfam" id="PF13923">
    <property type="entry name" value="zf-C3HC4_2"/>
    <property type="match status" value="1"/>
</dbReference>
<feature type="coiled-coil region" evidence="5">
    <location>
        <begin position="193"/>
        <end position="225"/>
    </location>
</feature>
<dbReference type="PANTHER" id="PTHR47094">
    <property type="entry name" value="ELFLESS, ISOFORM B"/>
    <property type="match status" value="1"/>
</dbReference>